<sequence>MAFISWMASTYQLQLPVTKTFRTRSTIVARASIIAQASRHLLRMDSKCLRKLARCRGSSIRVYPVSFNKKDAYLNMDASSSSIPSSCLLVTAGMGNESTSRMFCSSKDDSTSR</sequence>
<evidence type="ECO:0000313" key="2">
    <source>
        <dbReference type="Proteomes" id="UP000198211"/>
    </source>
</evidence>
<keyword evidence="2" id="KW-1185">Reference proteome</keyword>
<protein>
    <submittedName>
        <fullName evidence="1">Uncharacterized protein</fullName>
    </submittedName>
</protein>
<dbReference type="Proteomes" id="UP000198211">
    <property type="component" value="Unassembled WGS sequence"/>
</dbReference>
<dbReference type="AlphaFoldDB" id="A0A225W6P1"/>
<proteinExistence type="predicted"/>
<comment type="caution">
    <text evidence="1">The sequence shown here is derived from an EMBL/GenBank/DDBJ whole genome shotgun (WGS) entry which is preliminary data.</text>
</comment>
<gene>
    <name evidence="1" type="ORF">PHMEG_00013263</name>
</gene>
<reference evidence="2" key="1">
    <citation type="submission" date="2017-03" db="EMBL/GenBank/DDBJ databases">
        <title>Phytopthora megakarya and P. palmivora, two closely related causual agents of cacao black pod achieved similar genome size and gene model numbers by different mechanisms.</title>
        <authorList>
            <person name="Ali S."/>
            <person name="Shao J."/>
            <person name="Larry D.J."/>
            <person name="Kronmiller B."/>
            <person name="Shen D."/>
            <person name="Strem M.D."/>
            <person name="Melnick R.L."/>
            <person name="Guiltinan M.J."/>
            <person name="Tyler B.M."/>
            <person name="Meinhardt L.W."/>
            <person name="Bailey B.A."/>
        </authorList>
    </citation>
    <scope>NUCLEOTIDE SEQUENCE [LARGE SCALE GENOMIC DNA]</scope>
    <source>
        <strain evidence="2">zdho120</strain>
    </source>
</reference>
<organism evidence="1 2">
    <name type="scientific">Phytophthora megakarya</name>
    <dbReference type="NCBI Taxonomy" id="4795"/>
    <lineage>
        <taxon>Eukaryota</taxon>
        <taxon>Sar</taxon>
        <taxon>Stramenopiles</taxon>
        <taxon>Oomycota</taxon>
        <taxon>Peronosporomycetes</taxon>
        <taxon>Peronosporales</taxon>
        <taxon>Peronosporaceae</taxon>
        <taxon>Phytophthora</taxon>
    </lineage>
</organism>
<accession>A0A225W6P1</accession>
<name>A0A225W6P1_9STRA</name>
<evidence type="ECO:0000313" key="1">
    <source>
        <dbReference type="EMBL" id="OWZ13413.1"/>
    </source>
</evidence>
<dbReference type="EMBL" id="NBNE01001585">
    <property type="protein sequence ID" value="OWZ13413.1"/>
    <property type="molecule type" value="Genomic_DNA"/>
</dbReference>